<dbReference type="GO" id="GO:0071978">
    <property type="term" value="P:bacterial-type flagellum-dependent swarming motility"/>
    <property type="evidence" value="ECO:0007669"/>
    <property type="project" value="TreeGrafter"/>
</dbReference>
<feature type="domain" description="Flagellar basal body rod protein N-terminal" evidence="5">
    <location>
        <begin position="5"/>
        <end position="35"/>
    </location>
</feature>
<feature type="domain" description="Flagellar hook protein FlgE/F/G-like D1" evidence="7">
    <location>
        <begin position="80"/>
        <end position="145"/>
    </location>
</feature>
<keyword evidence="3 4" id="KW-0975">Bacterial flagellum</keyword>
<evidence type="ECO:0000256" key="1">
    <source>
        <dbReference type="ARBA" id="ARBA00004117"/>
    </source>
</evidence>
<dbReference type="InterPro" id="IPR001444">
    <property type="entry name" value="Flag_bb_rod_N"/>
</dbReference>
<dbReference type="RefSeq" id="WP_091129761.1">
    <property type="nucleotide sequence ID" value="NZ_FMVJ01000002.1"/>
</dbReference>
<dbReference type="InterPro" id="IPR012836">
    <property type="entry name" value="FlgF"/>
</dbReference>
<accession>A0A1G5CTI9</accession>
<evidence type="ECO:0000256" key="3">
    <source>
        <dbReference type="ARBA" id="ARBA00023143"/>
    </source>
</evidence>
<keyword evidence="9" id="KW-1185">Reference proteome</keyword>
<dbReference type="AlphaFoldDB" id="A0A1G5CTI9"/>
<evidence type="ECO:0000313" key="9">
    <source>
        <dbReference type="Proteomes" id="UP000199569"/>
    </source>
</evidence>
<feature type="domain" description="Flagellar basal-body/hook protein C-terminal" evidence="6">
    <location>
        <begin position="191"/>
        <end position="235"/>
    </location>
</feature>
<dbReference type="GO" id="GO:0030694">
    <property type="term" value="C:bacterial-type flagellum basal body, rod"/>
    <property type="evidence" value="ECO:0007669"/>
    <property type="project" value="UniProtKB-UniRule"/>
</dbReference>
<dbReference type="Proteomes" id="UP000199569">
    <property type="component" value="Unassembled WGS sequence"/>
</dbReference>
<evidence type="ECO:0000256" key="4">
    <source>
        <dbReference type="RuleBase" id="RU362116"/>
    </source>
</evidence>
<dbReference type="NCBIfam" id="TIGR03506">
    <property type="entry name" value="FlgEFG_subfam"/>
    <property type="match status" value="1"/>
</dbReference>
<keyword evidence="8" id="KW-0966">Cell projection</keyword>
<dbReference type="PANTHER" id="PTHR30435:SF19">
    <property type="entry name" value="FLAGELLAR BASAL-BODY ROD PROTEIN FLGG"/>
    <property type="match status" value="1"/>
</dbReference>
<keyword evidence="8" id="KW-0969">Cilium</keyword>
<dbReference type="InterPro" id="IPR010930">
    <property type="entry name" value="Flg_bb/hook_C_dom"/>
</dbReference>
<proteinExistence type="inferred from homology"/>
<evidence type="ECO:0000259" key="7">
    <source>
        <dbReference type="Pfam" id="PF22692"/>
    </source>
</evidence>
<evidence type="ECO:0000313" key="8">
    <source>
        <dbReference type="EMBL" id="SCY05617.1"/>
    </source>
</evidence>
<dbReference type="NCBIfam" id="NF009282">
    <property type="entry name" value="PRK12642.1"/>
    <property type="match status" value="1"/>
</dbReference>
<protein>
    <recommendedName>
        <fullName evidence="4">Flagellar basal-body rod protein FlgF</fullName>
    </recommendedName>
</protein>
<dbReference type="InterPro" id="IPR037925">
    <property type="entry name" value="FlgE/F/G-like"/>
</dbReference>
<comment type="subunit">
    <text evidence="4">The basal body constitutes a major portion of the flagellar organelle and consists of five rings (E,L,P,S, and M) mounted on a central rod. The rod consists of about 26 subunits of FlgG in the distal portion, and FlgB, FlgC and FlgF are thought to build up the proximal portion of the rod with about 6 subunits each.</text>
</comment>
<dbReference type="Pfam" id="PF00460">
    <property type="entry name" value="Flg_bb_rod"/>
    <property type="match status" value="1"/>
</dbReference>
<sequence length="241" mass="25457">MQSALYVSLSAQVAMEKRLSTIAHNVANMTTGGFRADEIKFEELLSLAGKNDVSFSSSGRNYISRQAGPLNKTDNPLDVAIQGDAWFAYNGPAGPVYTRDGRFSMNENGDLVTVDGHAILDAGGAPIALDPNAGPPAIGRDGTITQGDNQVGVLGLFHLNNDSRLSRYGNSGVVSSLPAEAVQDFTANGVQQGYSEGSNVNPVLEMTKMIALQRNFESAATTIQESESTLMEAIRTLGPSS</sequence>
<dbReference type="InterPro" id="IPR020013">
    <property type="entry name" value="Flagellar_FlgE/F/G"/>
</dbReference>
<evidence type="ECO:0000259" key="5">
    <source>
        <dbReference type="Pfam" id="PF00460"/>
    </source>
</evidence>
<dbReference type="EMBL" id="FMVJ01000002">
    <property type="protein sequence ID" value="SCY05617.1"/>
    <property type="molecule type" value="Genomic_DNA"/>
</dbReference>
<dbReference type="PANTHER" id="PTHR30435">
    <property type="entry name" value="FLAGELLAR PROTEIN"/>
    <property type="match status" value="1"/>
</dbReference>
<gene>
    <name evidence="8" type="ORF">SAMN02927923_00664</name>
</gene>
<reference evidence="8 9" key="1">
    <citation type="submission" date="2016-10" db="EMBL/GenBank/DDBJ databases">
        <authorList>
            <person name="de Groot N.N."/>
        </authorList>
    </citation>
    <scope>NUCLEOTIDE SEQUENCE [LARGE SCALE GENOMIC DNA]</scope>
    <source>
        <strain evidence="8 9">CGMCC 1.7666</strain>
    </source>
</reference>
<organism evidence="8 9">
    <name type="scientific">Microvirga guangxiensis</name>
    <dbReference type="NCBI Taxonomy" id="549386"/>
    <lineage>
        <taxon>Bacteria</taxon>
        <taxon>Pseudomonadati</taxon>
        <taxon>Pseudomonadota</taxon>
        <taxon>Alphaproteobacteria</taxon>
        <taxon>Hyphomicrobiales</taxon>
        <taxon>Methylobacteriaceae</taxon>
        <taxon>Microvirga</taxon>
    </lineage>
</organism>
<dbReference type="OrthoDB" id="9804559at2"/>
<dbReference type="InterPro" id="IPR053967">
    <property type="entry name" value="LlgE_F_G-like_D1"/>
</dbReference>
<name>A0A1G5CTI9_9HYPH</name>
<comment type="similarity">
    <text evidence="2 4">Belongs to the flagella basal body rod proteins family.</text>
</comment>
<dbReference type="STRING" id="549386.SAMN02927923_00664"/>
<dbReference type="NCBIfam" id="TIGR02490">
    <property type="entry name" value="flgF"/>
    <property type="match status" value="1"/>
</dbReference>
<dbReference type="Pfam" id="PF06429">
    <property type="entry name" value="Flg_bbr_C"/>
    <property type="match status" value="1"/>
</dbReference>
<evidence type="ECO:0000259" key="6">
    <source>
        <dbReference type="Pfam" id="PF06429"/>
    </source>
</evidence>
<dbReference type="Pfam" id="PF22692">
    <property type="entry name" value="LlgE_F_G_D1"/>
    <property type="match status" value="1"/>
</dbReference>
<keyword evidence="8" id="KW-0282">Flagellum</keyword>
<evidence type="ECO:0000256" key="2">
    <source>
        <dbReference type="ARBA" id="ARBA00009677"/>
    </source>
</evidence>
<comment type="subcellular location">
    <subcellularLocation>
        <location evidence="1 4">Bacterial flagellum basal body</location>
    </subcellularLocation>
</comment>
<dbReference type="SUPFAM" id="SSF117143">
    <property type="entry name" value="Flagellar hook protein flgE"/>
    <property type="match status" value="1"/>
</dbReference>